<dbReference type="AlphaFoldDB" id="A0A6G0TH11"/>
<dbReference type="Proteomes" id="UP000475862">
    <property type="component" value="Unassembled WGS sequence"/>
</dbReference>
<accession>A0A6G0TH11</accession>
<keyword evidence="1" id="KW-1133">Transmembrane helix</keyword>
<sequence length="177" mass="20017">MLHMKLWEMYNSKISILINVKLHYCVTKNQLKFYLINDNVKYKKIISTSTKLPSKICRCCFSLFIFNIGSTIHLSAKFLASIANSTSICLIKGLKSIAMCLYLCLFTILHSIFLQYFFSRHIIVLGQFYSAHIGCRASFEMFEASFKSLTAESGSDGCNISAALFNNNDALPEDPCC</sequence>
<keyword evidence="3" id="KW-1185">Reference proteome</keyword>
<evidence type="ECO:0000256" key="1">
    <source>
        <dbReference type="SAM" id="Phobius"/>
    </source>
</evidence>
<evidence type="ECO:0000313" key="2">
    <source>
        <dbReference type="EMBL" id="KAE9532559.1"/>
    </source>
</evidence>
<gene>
    <name evidence="2" type="ORF">AGLY_009640</name>
</gene>
<protein>
    <submittedName>
        <fullName evidence="2">Uncharacterized protein</fullName>
    </submittedName>
</protein>
<feature type="transmembrane region" description="Helical" evidence="1">
    <location>
        <begin position="96"/>
        <end position="118"/>
    </location>
</feature>
<keyword evidence="1" id="KW-0812">Transmembrane</keyword>
<proteinExistence type="predicted"/>
<organism evidence="2 3">
    <name type="scientific">Aphis glycines</name>
    <name type="common">Soybean aphid</name>
    <dbReference type="NCBI Taxonomy" id="307491"/>
    <lineage>
        <taxon>Eukaryota</taxon>
        <taxon>Metazoa</taxon>
        <taxon>Ecdysozoa</taxon>
        <taxon>Arthropoda</taxon>
        <taxon>Hexapoda</taxon>
        <taxon>Insecta</taxon>
        <taxon>Pterygota</taxon>
        <taxon>Neoptera</taxon>
        <taxon>Paraneoptera</taxon>
        <taxon>Hemiptera</taxon>
        <taxon>Sternorrhyncha</taxon>
        <taxon>Aphidomorpha</taxon>
        <taxon>Aphidoidea</taxon>
        <taxon>Aphididae</taxon>
        <taxon>Aphidini</taxon>
        <taxon>Aphis</taxon>
        <taxon>Aphis</taxon>
    </lineage>
</organism>
<dbReference type="EMBL" id="VYZN01000038">
    <property type="protein sequence ID" value="KAE9532559.1"/>
    <property type="molecule type" value="Genomic_DNA"/>
</dbReference>
<keyword evidence="1" id="KW-0472">Membrane</keyword>
<feature type="transmembrane region" description="Helical" evidence="1">
    <location>
        <begin position="56"/>
        <end position="76"/>
    </location>
</feature>
<name>A0A6G0TH11_APHGL</name>
<reference evidence="2 3" key="1">
    <citation type="submission" date="2019-08" db="EMBL/GenBank/DDBJ databases">
        <title>The genome of the soybean aphid Biotype 1, its phylome, world population structure and adaptation to the North American continent.</title>
        <authorList>
            <person name="Giordano R."/>
            <person name="Donthu R.K."/>
            <person name="Hernandez A.G."/>
            <person name="Wright C.L."/>
            <person name="Zimin A.V."/>
        </authorList>
    </citation>
    <scope>NUCLEOTIDE SEQUENCE [LARGE SCALE GENOMIC DNA]</scope>
    <source>
        <tissue evidence="2">Whole aphids</tissue>
    </source>
</reference>
<evidence type="ECO:0000313" key="3">
    <source>
        <dbReference type="Proteomes" id="UP000475862"/>
    </source>
</evidence>
<comment type="caution">
    <text evidence="2">The sequence shown here is derived from an EMBL/GenBank/DDBJ whole genome shotgun (WGS) entry which is preliminary data.</text>
</comment>